<reference evidence="3" key="1">
    <citation type="journal article" date="2019" name="Int. J. Syst. Evol. Microbiol.">
        <title>The Global Catalogue of Microorganisms (GCM) 10K type strain sequencing project: providing services to taxonomists for standard genome sequencing and annotation.</title>
        <authorList>
            <consortium name="The Broad Institute Genomics Platform"/>
            <consortium name="The Broad Institute Genome Sequencing Center for Infectious Disease"/>
            <person name="Wu L."/>
            <person name="Ma J."/>
        </authorList>
    </citation>
    <scope>NUCLEOTIDE SEQUENCE [LARGE SCALE GENOMIC DNA]</scope>
    <source>
        <strain evidence="3">CGMCC 1.16060</strain>
    </source>
</reference>
<name>A0ABQ1UD51_9FLAO</name>
<dbReference type="Proteomes" id="UP000655016">
    <property type="component" value="Unassembled WGS sequence"/>
</dbReference>
<dbReference type="Gene3D" id="3.30.70.100">
    <property type="match status" value="1"/>
</dbReference>
<proteinExistence type="predicted"/>
<evidence type="ECO:0000313" key="3">
    <source>
        <dbReference type="Proteomes" id="UP000655016"/>
    </source>
</evidence>
<dbReference type="InterPro" id="IPR007138">
    <property type="entry name" value="ABM_dom"/>
</dbReference>
<protein>
    <recommendedName>
        <fullName evidence="1">ABM domain-containing protein</fullName>
    </recommendedName>
</protein>
<organism evidence="2 3">
    <name type="scientific">Flavobacterium limi</name>
    <dbReference type="NCBI Taxonomy" id="2045105"/>
    <lineage>
        <taxon>Bacteria</taxon>
        <taxon>Pseudomonadati</taxon>
        <taxon>Bacteroidota</taxon>
        <taxon>Flavobacteriia</taxon>
        <taxon>Flavobacteriales</taxon>
        <taxon>Flavobacteriaceae</taxon>
        <taxon>Flavobacterium</taxon>
    </lineage>
</organism>
<dbReference type="Pfam" id="PF03992">
    <property type="entry name" value="ABM"/>
    <property type="match status" value="1"/>
</dbReference>
<dbReference type="SUPFAM" id="SSF54909">
    <property type="entry name" value="Dimeric alpha+beta barrel"/>
    <property type="match status" value="1"/>
</dbReference>
<dbReference type="EMBL" id="BMKP01000006">
    <property type="protein sequence ID" value="GGF16269.1"/>
    <property type="molecule type" value="Genomic_DNA"/>
</dbReference>
<keyword evidence="3" id="KW-1185">Reference proteome</keyword>
<dbReference type="PROSITE" id="PS51725">
    <property type="entry name" value="ABM"/>
    <property type="match status" value="1"/>
</dbReference>
<gene>
    <name evidence="2" type="ORF">GCM10011518_27080</name>
</gene>
<evidence type="ECO:0000259" key="1">
    <source>
        <dbReference type="PROSITE" id="PS51725"/>
    </source>
</evidence>
<dbReference type="RefSeq" id="WP_163395181.1">
    <property type="nucleotide sequence ID" value="NZ_BMKP01000006.1"/>
</dbReference>
<comment type="caution">
    <text evidence="2">The sequence shown here is derived from an EMBL/GenBank/DDBJ whole genome shotgun (WGS) entry which is preliminary data.</text>
</comment>
<dbReference type="InterPro" id="IPR011008">
    <property type="entry name" value="Dimeric_a/b-barrel"/>
</dbReference>
<feature type="domain" description="ABM" evidence="1">
    <location>
        <begin position="2"/>
        <end position="92"/>
    </location>
</feature>
<evidence type="ECO:0000313" key="2">
    <source>
        <dbReference type="EMBL" id="GGF16269.1"/>
    </source>
</evidence>
<sequence length="102" mass="12347">MIIEYIRYKVKEEKRQEFIDDYKDASKELDASDFCLAYELTECEEEAGQFILRIEWTSTDEHLQGFRKSELFPLFFTKIKPYFENIQEMRHYKATVVSGRKN</sequence>
<accession>A0ABQ1UD51</accession>